<gene>
    <name evidence="1" type="ORF">TOA249_LOCUS29512</name>
</gene>
<dbReference type="Proteomes" id="UP000663838">
    <property type="component" value="Unassembled WGS sequence"/>
</dbReference>
<reference evidence="1" key="1">
    <citation type="submission" date="2021-02" db="EMBL/GenBank/DDBJ databases">
        <authorList>
            <person name="Nowell W R."/>
        </authorList>
    </citation>
    <scope>NUCLEOTIDE SEQUENCE</scope>
</reference>
<evidence type="ECO:0000313" key="2">
    <source>
        <dbReference type="Proteomes" id="UP000663838"/>
    </source>
</evidence>
<accession>A0A821U5N1</accession>
<evidence type="ECO:0000313" key="1">
    <source>
        <dbReference type="EMBL" id="CAF4884424.1"/>
    </source>
</evidence>
<sequence>MEGARFQYLTQNDDVQLKHYRHVLSKLTCNPPCIECYFRQCKICKDSAEKLKDFLRNIFEDYVIDQIEYRKWTSTDRSTLETIIENTEDFVTTFGGQVERLLRHDFIAKIQMSFMQDLRDNHLKEGEFLVIGDFAENYTFIIQDEVQSFHWNNMQATLHPFVCYYKIEGKTEHLSFVIISECLIHDNIAVHLFQRHLINYLKKQFNKNLSKIFYFSDGCAGQYKNLKNFINLTHHQEDFGVDAEWHFFATSHGKGPCDGVGGAVKRLAAKASLQRVNNDYILTPYQLYNFVKDNMKSINAHYLTIQDWEEEGKYLKARYEMARTIPGTQQLPCFRPVSTIKLEVAYFSLSTHKREEIVTKKKDLSVQLDQIKGYVTVQYDGKWWLAMVLNSKWESREVEISFLHPHGPSPSFYFPDPIDKLVIDVDDILVNVNPITATATAASLSFDAILFSLIFCYSTIGLYMGKRVQNPFF</sequence>
<comment type="caution">
    <text evidence="1">The sequence shown here is derived from an EMBL/GenBank/DDBJ whole genome shotgun (WGS) entry which is preliminary data.</text>
</comment>
<organism evidence="1 2">
    <name type="scientific">Rotaria socialis</name>
    <dbReference type="NCBI Taxonomy" id="392032"/>
    <lineage>
        <taxon>Eukaryota</taxon>
        <taxon>Metazoa</taxon>
        <taxon>Spiralia</taxon>
        <taxon>Gnathifera</taxon>
        <taxon>Rotifera</taxon>
        <taxon>Eurotatoria</taxon>
        <taxon>Bdelloidea</taxon>
        <taxon>Philodinida</taxon>
        <taxon>Philodinidae</taxon>
        <taxon>Rotaria</taxon>
    </lineage>
</organism>
<protein>
    <submittedName>
        <fullName evidence="1">Uncharacterized protein</fullName>
    </submittedName>
</protein>
<dbReference type="PANTHER" id="PTHR46601">
    <property type="entry name" value="ULP_PROTEASE DOMAIN-CONTAINING PROTEIN"/>
    <property type="match status" value="1"/>
</dbReference>
<dbReference type="PANTHER" id="PTHR46601:SF1">
    <property type="entry name" value="ADF-H DOMAIN-CONTAINING PROTEIN"/>
    <property type="match status" value="1"/>
</dbReference>
<dbReference type="AlphaFoldDB" id="A0A821U5N1"/>
<dbReference type="EMBL" id="CAJOBS010004599">
    <property type="protein sequence ID" value="CAF4884424.1"/>
    <property type="molecule type" value="Genomic_DNA"/>
</dbReference>
<name>A0A821U5N1_9BILA</name>
<proteinExistence type="predicted"/>